<keyword evidence="3 8" id="KW-1134">Transmembrane beta strand</keyword>
<dbReference type="PANTHER" id="PTHR30069:SF29">
    <property type="entry name" value="HEMOGLOBIN AND HEMOGLOBIN-HAPTOGLOBIN-BINDING PROTEIN 1-RELATED"/>
    <property type="match status" value="1"/>
</dbReference>
<evidence type="ECO:0000313" key="12">
    <source>
        <dbReference type="Proteomes" id="UP001597394"/>
    </source>
</evidence>
<evidence type="ECO:0000256" key="3">
    <source>
        <dbReference type="ARBA" id="ARBA00022452"/>
    </source>
</evidence>
<evidence type="ECO:0000256" key="2">
    <source>
        <dbReference type="ARBA" id="ARBA00022448"/>
    </source>
</evidence>
<dbReference type="SUPFAM" id="SSF56935">
    <property type="entry name" value="Porins"/>
    <property type="match status" value="1"/>
</dbReference>
<evidence type="ECO:0000256" key="9">
    <source>
        <dbReference type="SAM" id="SignalP"/>
    </source>
</evidence>
<evidence type="ECO:0000313" key="11">
    <source>
        <dbReference type="EMBL" id="MFD2545711.1"/>
    </source>
</evidence>
<keyword evidence="12" id="KW-1185">Reference proteome</keyword>
<dbReference type="PANTHER" id="PTHR30069">
    <property type="entry name" value="TONB-DEPENDENT OUTER MEMBRANE RECEPTOR"/>
    <property type="match status" value="1"/>
</dbReference>
<dbReference type="InterPro" id="IPR039426">
    <property type="entry name" value="TonB-dep_rcpt-like"/>
</dbReference>
<dbReference type="EMBL" id="JBHULG010000002">
    <property type="protein sequence ID" value="MFD2545711.1"/>
    <property type="molecule type" value="Genomic_DNA"/>
</dbReference>
<dbReference type="InterPro" id="IPR037066">
    <property type="entry name" value="Plug_dom_sf"/>
</dbReference>
<dbReference type="Proteomes" id="UP001597394">
    <property type="component" value="Unassembled WGS sequence"/>
</dbReference>
<evidence type="ECO:0000256" key="1">
    <source>
        <dbReference type="ARBA" id="ARBA00004571"/>
    </source>
</evidence>
<dbReference type="NCBIfam" id="TIGR04056">
    <property type="entry name" value="OMP_RagA_SusC"/>
    <property type="match status" value="1"/>
</dbReference>
<dbReference type="RefSeq" id="WP_255930260.1">
    <property type="nucleotide sequence ID" value="NZ_JANFQP010000002.1"/>
</dbReference>
<keyword evidence="7 8" id="KW-0998">Cell outer membrane</keyword>
<gene>
    <name evidence="11" type="ORF">ACFSO8_09575</name>
</gene>
<dbReference type="Gene3D" id="2.40.170.20">
    <property type="entry name" value="TonB-dependent receptor, beta-barrel domain"/>
    <property type="match status" value="1"/>
</dbReference>
<accession>A0ABW5K9V7</accession>
<name>A0ABW5K9V7_9FLAO</name>
<evidence type="ECO:0000256" key="7">
    <source>
        <dbReference type="ARBA" id="ARBA00023237"/>
    </source>
</evidence>
<dbReference type="InterPro" id="IPR023996">
    <property type="entry name" value="TonB-dep_OMP_SusC/RagA"/>
</dbReference>
<reference evidence="12" key="1">
    <citation type="journal article" date="2019" name="Int. J. Syst. Evol. Microbiol.">
        <title>The Global Catalogue of Microorganisms (GCM) 10K type strain sequencing project: providing services to taxonomists for standard genome sequencing and annotation.</title>
        <authorList>
            <consortium name="The Broad Institute Genomics Platform"/>
            <consortium name="The Broad Institute Genome Sequencing Center for Infectious Disease"/>
            <person name="Wu L."/>
            <person name="Ma J."/>
        </authorList>
    </citation>
    <scope>NUCLEOTIDE SEQUENCE [LARGE SCALE GENOMIC DNA]</scope>
    <source>
        <strain evidence="12">KCTC 52204</strain>
    </source>
</reference>
<feature type="chain" id="PRO_5046597930" evidence="9">
    <location>
        <begin position="22"/>
        <end position="974"/>
    </location>
</feature>
<keyword evidence="2 8" id="KW-0813">Transport</keyword>
<comment type="subcellular location">
    <subcellularLocation>
        <location evidence="1 8">Cell outer membrane</location>
        <topology evidence="1 8">Multi-pass membrane protein</topology>
    </subcellularLocation>
</comment>
<dbReference type="InterPro" id="IPR036942">
    <property type="entry name" value="Beta-barrel_TonB_sf"/>
</dbReference>
<evidence type="ECO:0000259" key="10">
    <source>
        <dbReference type="Pfam" id="PF07715"/>
    </source>
</evidence>
<dbReference type="PROSITE" id="PS52016">
    <property type="entry name" value="TONB_DEPENDENT_REC_3"/>
    <property type="match status" value="1"/>
</dbReference>
<evidence type="ECO:0000256" key="5">
    <source>
        <dbReference type="ARBA" id="ARBA00022729"/>
    </source>
</evidence>
<dbReference type="NCBIfam" id="TIGR04057">
    <property type="entry name" value="SusC_RagA_signa"/>
    <property type="match status" value="1"/>
</dbReference>
<proteinExistence type="inferred from homology"/>
<keyword evidence="5 9" id="KW-0732">Signal</keyword>
<dbReference type="Gene3D" id="2.170.130.10">
    <property type="entry name" value="TonB-dependent receptor, plug domain"/>
    <property type="match status" value="1"/>
</dbReference>
<evidence type="ECO:0000256" key="8">
    <source>
        <dbReference type="PROSITE-ProRule" id="PRU01360"/>
    </source>
</evidence>
<keyword evidence="4 8" id="KW-0812">Transmembrane</keyword>
<keyword evidence="6 8" id="KW-0472">Membrane</keyword>
<comment type="caution">
    <text evidence="11">The sequence shown here is derived from an EMBL/GenBank/DDBJ whole genome shotgun (WGS) entry which is preliminary data.</text>
</comment>
<comment type="similarity">
    <text evidence="8">Belongs to the TonB-dependent receptor family.</text>
</comment>
<sequence length="974" mass="107119">MNLKFKALTAGVLFFTGQAVMAQKDSLKTKNIDEVVVVAFGKQKKEAITGSVTTIDNKVIATQQAPSITSALQGTAVGVNVITSGGQPGDNPSIYIRGVGSINSSTQPLIILDGSPFNGNINNISQDQVESMTVLKDAGATALYGSRASNGVIIITTKKGRLNARPQATMTSLIGVGMPAVELHETLGAADYMQYSWQAIKNAKKAAGDANPGQAATNTLIGSLGYNPYNVDTPIDANGNLVAGANLMWDTNWEKEILNKAAFKQEHRFNISGGDAKTTYFLAADYLDLSGSVKTSQFERTGVRLNLESKVTDYLKVGMNSSYSASTSSLPIQSGSTYGSSIQWIYSLANIYPLYRRDANGGLIKDGFGNTIYDYGANGAALLNSQRPLFENENAVGALYNNYDIVKRSNYVVNGFGEIDFTKDLTFRSQLSYEQFMFDEKAYDNYAVGSAASVGGRVSQTRAIGKTINFTNSLNYDKKFGDHTIGLQGVYEVYQYTYDYLQAQGTGFLPGNDVLNTSTTPESIGGYVNRERLVRYLGRATYNFQNKYFLEGTWSSDSSTKFSPDTRRGEFYGLGASWVISKEGFLADSNNINLLKLRASYGELGNNKIIRDGAESYFPYQTLFSAGNNQLGQTGVILDSPANYDLTWEASVTTTIGLDFGLFKNRLTGNVDYFKRESKDLIYSRPTPGSVGNTTYLDNIGAIENYGWELNLSSKNINTDTFTWTTNFNISTYKNRLTELNQASFQNGTKRYEVGRSIFDFYIPEWAGVDSQTGMGTWYINDVDAAGNVIGRKVTTDYNQANLAENKVYSGSSIPDFFGGLTNYFRVGAIDLNVLFNYSFGSYVFDSSYQALMAGFSRPGYQQSVDIKDAWQNPGDITNVPMNIQTQNNNNATSTRFLFKNDYVRLKSLTLGYNIDKNMLEPFGINQFRIFVQGDNVWTWQSHKGIDPEQSISGTTDNRSYQSRNLSLGVTIGF</sequence>
<feature type="signal peptide" evidence="9">
    <location>
        <begin position="1"/>
        <end position="21"/>
    </location>
</feature>
<feature type="domain" description="TonB-dependent receptor plug" evidence="10">
    <location>
        <begin position="45"/>
        <end position="152"/>
    </location>
</feature>
<dbReference type="InterPro" id="IPR023997">
    <property type="entry name" value="TonB-dep_OMP_SusC/RagA_CS"/>
</dbReference>
<dbReference type="Pfam" id="PF07715">
    <property type="entry name" value="Plug"/>
    <property type="match status" value="1"/>
</dbReference>
<evidence type="ECO:0000256" key="4">
    <source>
        <dbReference type="ARBA" id="ARBA00022692"/>
    </source>
</evidence>
<dbReference type="InterPro" id="IPR012910">
    <property type="entry name" value="Plug_dom"/>
</dbReference>
<organism evidence="11 12">
    <name type="scientific">Kaistella montana</name>
    <dbReference type="NCBI Taxonomy" id="1849733"/>
    <lineage>
        <taxon>Bacteria</taxon>
        <taxon>Pseudomonadati</taxon>
        <taxon>Bacteroidota</taxon>
        <taxon>Flavobacteriia</taxon>
        <taxon>Flavobacteriales</taxon>
        <taxon>Weeksellaceae</taxon>
        <taxon>Chryseobacterium group</taxon>
        <taxon>Kaistella</taxon>
    </lineage>
</organism>
<evidence type="ECO:0000256" key="6">
    <source>
        <dbReference type="ARBA" id="ARBA00023136"/>
    </source>
</evidence>
<protein>
    <submittedName>
        <fullName evidence="11">SusC/RagA family TonB-linked outer membrane protein</fullName>
    </submittedName>
</protein>